<organism evidence="1 2">
    <name type="scientific">Arenibacter certesii</name>
    <dbReference type="NCBI Taxonomy" id="228955"/>
    <lineage>
        <taxon>Bacteria</taxon>
        <taxon>Pseudomonadati</taxon>
        <taxon>Bacteroidota</taxon>
        <taxon>Flavobacteriia</taxon>
        <taxon>Flavobacteriales</taxon>
        <taxon>Flavobacteriaceae</taxon>
        <taxon>Arenibacter</taxon>
    </lineage>
</organism>
<keyword evidence="2" id="KW-1185">Reference proteome</keyword>
<proteinExistence type="predicted"/>
<evidence type="ECO:0000313" key="2">
    <source>
        <dbReference type="Proteomes" id="UP000634668"/>
    </source>
</evidence>
<accession>A0A918J9R5</accession>
<reference evidence="1" key="2">
    <citation type="submission" date="2020-09" db="EMBL/GenBank/DDBJ databases">
        <authorList>
            <person name="Sun Q."/>
            <person name="Kim S."/>
        </authorList>
    </citation>
    <scope>NUCLEOTIDE SEQUENCE</scope>
    <source>
        <strain evidence="1">KCTC 12113</strain>
    </source>
</reference>
<sequence length="45" mass="5210">MIIQFNILRENQVKQPVPQTDTGGWDEYSKALERFMAKELGKIDA</sequence>
<name>A0A918J9R5_9FLAO</name>
<dbReference type="AlphaFoldDB" id="A0A918J9R5"/>
<dbReference type="Proteomes" id="UP000634668">
    <property type="component" value="Unassembled WGS sequence"/>
</dbReference>
<evidence type="ECO:0000313" key="1">
    <source>
        <dbReference type="EMBL" id="GGW52195.1"/>
    </source>
</evidence>
<protein>
    <submittedName>
        <fullName evidence="1">Uncharacterized protein</fullName>
    </submittedName>
</protein>
<dbReference type="EMBL" id="BMWP01000072">
    <property type="protein sequence ID" value="GGW52195.1"/>
    <property type="molecule type" value="Genomic_DNA"/>
</dbReference>
<reference evidence="1" key="1">
    <citation type="journal article" date="2014" name="Int. J. Syst. Evol. Microbiol.">
        <title>Complete genome sequence of Corynebacterium casei LMG S-19264T (=DSM 44701T), isolated from a smear-ripened cheese.</title>
        <authorList>
            <consortium name="US DOE Joint Genome Institute (JGI-PGF)"/>
            <person name="Walter F."/>
            <person name="Albersmeier A."/>
            <person name="Kalinowski J."/>
            <person name="Ruckert C."/>
        </authorList>
    </citation>
    <scope>NUCLEOTIDE SEQUENCE</scope>
    <source>
        <strain evidence="1">KCTC 12113</strain>
    </source>
</reference>
<comment type="caution">
    <text evidence="1">The sequence shown here is derived from an EMBL/GenBank/DDBJ whole genome shotgun (WGS) entry which is preliminary data.</text>
</comment>
<gene>
    <name evidence="1" type="ORF">GCM10007383_39080</name>
</gene>